<dbReference type="EC" id="5.6.2.4" evidence="12"/>
<dbReference type="GO" id="GO:0004527">
    <property type="term" value="F:exonuclease activity"/>
    <property type="evidence" value="ECO:0007669"/>
    <property type="project" value="UniProtKB-KW"/>
</dbReference>
<dbReference type="OrthoDB" id="9810135at2"/>
<keyword evidence="5 14" id="KW-0347">Helicase</keyword>
<dbReference type="PANTHER" id="PTHR11070:SF67">
    <property type="entry name" value="DNA 3'-5' HELICASE"/>
    <property type="match status" value="1"/>
</dbReference>
<dbReference type="Gene3D" id="3.40.50.300">
    <property type="entry name" value="P-loop containing nucleotide triphosphate hydrolases"/>
    <property type="match status" value="3"/>
</dbReference>
<comment type="catalytic activity">
    <reaction evidence="11">
        <text>Couples ATP hydrolysis with the unwinding of duplex DNA by translocating in the 3'-5' direction.</text>
        <dbReference type="EC" id="5.6.2.4"/>
    </reaction>
</comment>
<dbReference type="InterPro" id="IPR011604">
    <property type="entry name" value="PDDEXK-like_dom_sf"/>
</dbReference>
<evidence type="ECO:0000256" key="4">
    <source>
        <dbReference type="ARBA" id="ARBA00022801"/>
    </source>
</evidence>
<evidence type="ECO:0000259" key="15">
    <source>
        <dbReference type="PROSITE" id="PS51198"/>
    </source>
</evidence>
<evidence type="ECO:0000256" key="7">
    <source>
        <dbReference type="ARBA" id="ARBA00022840"/>
    </source>
</evidence>
<dbReference type="STRING" id="688867.SAMN05660236_5935"/>
<dbReference type="AlphaFoldDB" id="A0A1T5MNK5"/>
<dbReference type="InterPro" id="IPR027417">
    <property type="entry name" value="P-loop_NTPase"/>
</dbReference>
<dbReference type="Gene3D" id="3.90.320.10">
    <property type="match status" value="1"/>
</dbReference>
<dbReference type="GO" id="GO:0003677">
    <property type="term" value="F:DNA binding"/>
    <property type="evidence" value="ECO:0007669"/>
    <property type="project" value="UniProtKB-KW"/>
</dbReference>
<reference evidence="16 17" key="1">
    <citation type="submission" date="2017-02" db="EMBL/GenBank/DDBJ databases">
        <authorList>
            <person name="Peterson S.W."/>
        </authorList>
    </citation>
    <scope>NUCLEOTIDE SEQUENCE [LARGE SCALE GENOMIC DNA]</scope>
    <source>
        <strain evidence="16 17">DSM 25262</strain>
    </source>
</reference>
<name>A0A1T5MNK5_9BACT</name>
<dbReference type="Pfam" id="PF12705">
    <property type="entry name" value="PDDEXK_1"/>
    <property type="match status" value="1"/>
</dbReference>
<accession>A0A1T5MNK5</accession>
<evidence type="ECO:0000256" key="14">
    <source>
        <dbReference type="PROSITE-ProRule" id="PRU00560"/>
    </source>
</evidence>
<keyword evidence="9" id="KW-0234">DNA repair</keyword>
<evidence type="ECO:0000256" key="10">
    <source>
        <dbReference type="ARBA" id="ARBA00023235"/>
    </source>
</evidence>
<dbReference type="Gene3D" id="1.10.3170.10">
    <property type="entry name" value="Recbcd, chain B, domain 2"/>
    <property type="match status" value="1"/>
</dbReference>
<dbReference type="GO" id="GO:0043138">
    <property type="term" value="F:3'-5' DNA helicase activity"/>
    <property type="evidence" value="ECO:0007669"/>
    <property type="project" value="UniProtKB-EC"/>
</dbReference>
<keyword evidence="6 16" id="KW-0269">Exonuclease</keyword>
<keyword evidence="3" id="KW-0227">DNA damage</keyword>
<sequence length="1072" mass="124132">MTEKTFHIYRSSAGSGKTRTLAKEYLKLALRYPEYFRYILAMTFTNKSTQEMKDRIIRYLDDFVKGKSEDLSAEILYDFELEGRTFTPAQFKDRSREVLSLILHHYSQFSISTIDAFFQRVIRSFTRETNLLGNFRLEVDNDMVLEEVIDQVMDNLTDDDELRGWVLEFSLERLVEGKDWDIRSALLDFSKEIFKEEFKAIEDQVLRVTENKEFFKSTRIKLQSVVKQFESKVYQEARALLKEFHDHNLSVTDFKYGKSGSIYSYIAGLENEIKLPGTRVMAMLVDAREWPSKTGNAALIVSMGNQRWLPQLAALVGYIEKESISYFSAEQALRNLYVFGLLSDISKTLREYLRENNLMLLSDAPQFLQGIMQGQDTSFIYEKVGSFYRHFLIDEFQDTSGFQWKNILPLVRNGIAQNYRSMIVGDIKQSIYRWRGGDLNILQEKVKDDVGELMIDTFPLDTNYRSAGNVVNFNNTVFAAASEIIGKETGTTFPQESYGDAAQKLFRNPDKGYISVQFIEAAEATKNEPTEEEGEKAGKVRFEDLSLERLPGIVEDLQQKGIALRDIAFLVRDNSEGQMIAQYFMQYRSSPQAKPEYKYDVVSNESLRLDQAASVVVLINAMRLLEDGKNLIARAQLAYEYQKLWPQQAFPNQHKLFSNSKTKEFAKLVPLPFTEQRDVLAALPLVELVENLIHMFNLGKLSTEIAYLQAFQDVVIEFGMREKSDLASFLQWWDDNKHKKSIQVAGGVDAAQIITIHKSKGLQFNYVIIPFLNWELNHPPMKSPILWCRSDETLFKDIGFLPLKYSSKLENTCFHEYYTEERKRIYLDNLNLLYVAFTRAEHGLIAFAPYGKSGSINHIGKLTQRVIEGSMQLQQHWSAANKMLTIGTIEVQRTEIRPSNSLILRNYYITPWRERLQVRTRGREFFQQTEKRKKINYGIFLHTLMARIKTEQDIVLTLEQAIKEGLIHQDERSPIEESIHWIVKHPSLREAFAEDILSKREASLIMPDGSERRIDRIVIKDKRALLIDYKTGAPKTEDEHQVKEYLTILKSMGLEEAKGYLVYVNERVCKAV</sequence>
<dbReference type="GO" id="GO:0000725">
    <property type="term" value="P:recombinational repair"/>
    <property type="evidence" value="ECO:0007669"/>
    <property type="project" value="TreeGrafter"/>
</dbReference>
<proteinExistence type="predicted"/>
<dbReference type="Pfam" id="PF00580">
    <property type="entry name" value="UvrD-helicase"/>
    <property type="match status" value="1"/>
</dbReference>
<keyword evidence="10" id="KW-0413">Isomerase</keyword>
<evidence type="ECO:0000256" key="5">
    <source>
        <dbReference type="ARBA" id="ARBA00022806"/>
    </source>
</evidence>
<keyword evidence="17" id="KW-1185">Reference proteome</keyword>
<evidence type="ECO:0000256" key="11">
    <source>
        <dbReference type="ARBA" id="ARBA00034617"/>
    </source>
</evidence>
<dbReference type="GO" id="GO:0005524">
    <property type="term" value="F:ATP binding"/>
    <property type="evidence" value="ECO:0007669"/>
    <property type="project" value="UniProtKB-UniRule"/>
</dbReference>
<dbReference type="PANTHER" id="PTHR11070">
    <property type="entry name" value="UVRD / RECB / PCRA DNA HELICASE FAMILY MEMBER"/>
    <property type="match status" value="1"/>
</dbReference>
<evidence type="ECO:0000313" key="17">
    <source>
        <dbReference type="Proteomes" id="UP000190961"/>
    </source>
</evidence>
<evidence type="ECO:0000256" key="12">
    <source>
        <dbReference type="ARBA" id="ARBA00034808"/>
    </source>
</evidence>
<dbReference type="PROSITE" id="PS51198">
    <property type="entry name" value="UVRD_HELICASE_ATP_BIND"/>
    <property type="match status" value="1"/>
</dbReference>
<dbReference type="InterPro" id="IPR014016">
    <property type="entry name" value="UvrD-like_ATP-bd"/>
</dbReference>
<evidence type="ECO:0000256" key="9">
    <source>
        <dbReference type="ARBA" id="ARBA00023204"/>
    </source>
</evidence>
<evidence type="ECO:0000256" key="13">
    <source>
        <dbReference type="ARBA" id="ARBA00048988"/>
    </source>
</evidence>
<comment type="catalytic activity">
    <reaction evidence="13">
        <text>ATP + H2O = ADP + phosphate + H(+)</text>
        <dbReference type="Rhea" id="RHEA:13065"/>
        <dbReference type="ChEBI" id="CHEBI:15377"/>
        <dbReference type="ChEBI" id="CHEBI:15378"/>
        <dbReference type="ChEBI" id="CHEBI:30616"/>
        <dbReference type="ChEBI" id="CHEBI:43474"/>
        <dbReference type="ChEBI" id="CHEBI:456216"/>
        <dbReference type="EC" id="5.6.2.4"/>
    </reaction>
</comment>
<protein>
    <recommendedName>
        <fullName evidence="12">DNA 3'-5' helicase</fullName>
        <ecNumber evidence="12">5.6.2.4</ecNumber>
    </recommendedName>
</protein>
<dbReference type="GO" id="GO:0016887">
    <property type="term" value="F:ATP hydrolysis activity"/>
    <property type="evidence" value="ECO:0007669"/>
    <property type="project" value="RHEA"/>
</dbReference>
<dbReference type="EMBL" id="FUZU01000005">
    <property type="protein sequence ID" value="SKC89791.1"/>
    <property type="molecule type" value="Genomic_DNA"/>
</dbReference>
<dbReference type="RefSeq" id="WP_079690416.1">
    <property type="nucleotide sequence ID" value="NZ_FUZU01000005.1"/>
</dbReference>
<dbReference type="GO" id="GO:0005829">
    <property type="term" value="C:cytosol"/>
    <property type="evidence" value="ECO:0007669"/>
    <property type="project" value="TreeGrafter"/>
</dbReference>
<evidence type="ECO:0000256" key="3">
    <source>
        <dbReference type="ARBA" id="ARBA00022763"/>
    </source>
</evidence>
<keyword evidence="4 14" id="KW-0378">Hydrolase</keyword>
<dbReference type="Proteomes" id="UP000190961">
    <property type="component" value="Unassembled WGS sequence"/>
</dbReference>
<dbReference type="InterPro" id="IPR038726">
    <property type="entry name" value="PDDEXK_AddAB-type"/>
</dbReference>
<keyword evidence="2 14" id="KW-0547">Nucleotide-binding</keyword>
<keyword evidence="7 14" id="KW-0067">ATP-binding</keyword>
<organism evidence="16 17">
    <name type="scientific">Ohtaekwangia koreensis</name>
    <dbReference type="NCBI Taxonomy" id="688867"/>
    <lineage>
        <taxon>Bacteria</taxon>
        <taxon>Pseudomonadati</taxon>
        <taxon>Bacteroidota</taxon>
        <taxon>Cytophagia</taxon>
        <taxon>Cytophagales</taxon>
        <taxon>Fulvivirgaceae</taxon>
        <taxon>Ohtaekwangia</taxon>
    </lineage>
</organism>
<evidence type="ECO:0000256" key="8">
    <source>
        <dbReference type="ARBA" id="ARBA00023125"/>
    </source>
</evidence>
<keyword evidence="8" id="KW-0238">DNA-binding</keyword>
<evidence type="ECO:0000256" key="6">
    <source>
        <dbReference type="ARBA" id="ARBA00022839"/>
    </source>
</evidence>
<keyword evidence="1" id="KW-0540">Nuclease</keyword>
<dbReference type="Pfam" id="PF13361">
    <property type="entry name" value="UvrD_C"/>
    <property type="match status" value="1"/>
</dbReference>
<feature type="domain" description="UvrD-like helicase ATP-binding" evidence="15">
    <location>
        <begin position="1"/>
        <end position="467"/>
    </location>
</feature>
<evidence type="ECO:0000256" key="1">
    <source>
        <dbReference type="ARBA" id="ARBA00022722"/>
    </source>
</evidence>
<dbReference type="SUPFAM" id="SSF52540">
    <property type="entry name" value="P-loop containing nucleoside triphosphate hydrolases"/>
    <property type="match status" value="1"/>
</dbReference>
<dbReference type="InterPro" id="IPR014017">
    <property type="entry name" value="DNA_helicase_UvrD-like_C"/>
</dbReference>
<evidence type="ECO:0000313" key="16">
    <source>
        <dbReference type="EMBL" id="SKC89791.1"/>
    </source>
</evidence>
<gene>
    <name evidence="16" type="ORF">SAMN05660236_5935</name>
</gene>
<dbReference type="InterPro" id="IPR000212">
    <property type="entry name" value="DNA_helicase_UvrD/REP"/>
</dbReference>
<feature type="binding site" evidence="14">
    <location>
        <begin position="11"/>
        <end position="18"/>
    </location>
    <ligand>
        <name>ATP</name>
        <dbReference type="ChEBI" id="CHEBI:30616"/>
    </ligand>
</feature>
<evidence type="ECO:0000256" key="2">
    <source>
        <dbReference type="ARBA" id="ARBA00022741"/>
    </source>
</evidence>